<feature type="compositionally biased region" description="Low complexity" evidence="1">
    <location>
        <begin position="370"/>
        <end position="381"/>
    </location>
</feature>
<reference evidence="2 3" key="1">
    <citation type="submission" date="2016-10" db="EMBL/GenBank/DDBJ databases">
        <title>Draft genome sequence of Coniochaeta ligniaria NRRL30616, a lignocellulolytic fungus for bioabatement of inhibitors in plant biomass hydrolysates.</title>
        <authorList>
            <consortium name="DOE Joint Genome Institute"/>
            <person name="Jimenez D.J."/>
            <person name="Hector R.E."/>
            <person name="Riley R."/>
            <person name="Sun H."/>
            <person name="Grigoriev I.V."/>
            <person name="Van Elsas J.D."/>
            <person name="Nichols N.N."/>
        </authorList>
    </citation>
    <scope>NUCLEOTIDE SEQUENCE [LARGE SCALE GENOMIC DNA]</scope>
    <source>
        <strain evidence="2 3">NRRL 30616</strain>
    </source>
</reference>
<feature type="compositionally biased region" description="Basic and acidic residues" evidence="1">
    <location>
        <begin position="262"/>
        <end position="287"/>
    </location>
</feature>
<feature type="compositionally biased region" description="Polar residues" evidence="1">
    <location>
        <begin position="488"/>
        <end position="502"/>
    </location>
</feature>
<feature type="compositionally biased region" description="Polar residues" evidence="1">
    <location>
        <begin position="444"/>
        <end position="457"/>
    </location>
</feature>
<dbReference type="AlphaFoldDB" id="A0A1J7IIU3"/>
<dbReference type="InParanoid" id="A0A1J7IIU3"/>
<gene>
    <name evidence="2" type="ORF">CONLIGDRAFT_633980</name>
</gene>
<dbReference type="STRING" id="1408157.A0A1J7IIU3"/>
<dbReference type="Proteomes" id="UP000182658">
    <property type="component" value="Unassembled WGS sequence"/>
</dbReference>
<feature type="compositionally biased region" description="Acidic residues" evidence="1">
    <location>
        <begin position="88"/>
        <end position="111"/>
    </location>
</feature>
<organism evidence="2 3">
    <name type="scientific">Coniochaeta ligniaria NRRL 30616</name>
    <dbReference type="NCBI Taxonomy" id="1408157"/>
    <lineage>
        <taxon>Eukaryota</taxon>
        <taxon>Fungi</taxon>
        <taxon>Dikarya</taxon>
        <taxon>Ascomycota</taxon>
        <taxon>Pezizomycotina</taxon>
        <taxon>Sordariomycetes</taxon>
        <taxon>Sordariomycetidae</taxon>
        <taxon>Coniochaetales</taxon>
        <taxon>Coniochaetaceae</taxon>
        <taxon>Coniochaeta</taxon>
    </lineage>
</organism>
<feature type="region of interest" description="Disordered" evidence="1">
    <location>
        <begin position="1060"/>
        <end position="1079"/>
    </location>
</feature>
<evidence type="ECO:0000313" key="3">
    <source>
        <dbReference type="Proteomes" id="UP000182658"/>
    </source>
</evidence>
<feature type="region of interest" description="Disordered" evidence="1">
    <location>
        <begin position="42"/>
        <end position="305"/>
    </location>
</feature>
<feature type="compositionally biased region" description="Low complexity" evidence="1">
    <location>
        <begin position="1062"/>
        <end position="1079"/>
    </location>
</feature>
<feature type="compositionally biased region" description="Acidic residues" evidence="1">
    <location>
        <begin position="248"/>
        <end position="261"/>
    </location>
</feature>
<keyword evidence="3" id="KW-1185">Reference proteome</keyword>
<feature type="region of interest" description="Disordered" evidence="1">
    <location>
        <begin position="348"/>
        <end position="543"/>
    </location>
</feature>
<feature type="compositionally biased region" description="Basic and acidic residues" evidence="1">
    <location>
        <begin position="200"/>
        <end position="209"/>
    </location>
</feature>
<feature type="compositionally biased region" description="Basic and acidic residues" evidence="1">
    <location>
        <begin position="458"/>
        <end position="474"/>
    </location>
</feature>
<feature type="compositionally biased region" description="Basic and acidic residues" evidence="1">
    <location>
        <begin position="794"/>
        <end position="803"/>
    </location>
</feature>
<accession>A0A1J7IIU3</accession>
<feature type="region of interest" description="Disordered" evidence="1">
    <location>
        <begin position="756"/>
        <end position="931"/>
    </location>
</feature>
<feature type="compositionally biased region" description="Basic and acidic residues" evidence="1">
    <location>
        <begin position="839"/>
        <end position="857"/>
    </location>
</feature>
<evidence type="ECO:0000313" key="2">
    <source>
        <dbReference type="EMBL" id="OIW27615.1"/>
    </source>
</evidence>
<sequence>MPRKSPDLDFDFNIFVDPSCLSAPMDEETSLPQNIQDIPVAAAPAEKKTTDVDETQECNEMRWKDIHLGPSRGPNRPQSAMDASTVEDTIDDLLDEIQDDHDRYDGDEESVHEDGHDDVNTASGDEATEKSFIGGDHSEDLAISEPDDDARFDAHDDEVKNDTTHSDGLYEETNHDTHEGEAHEDEYHEEVSVHTADSYNEDHTHHVVPDEGSTLDGGIEGDGGHHDDASVHEATLQEEESTHYEPPTCEDEPSPVDESDKDDEHMYEEGTDRHEDDSVVDEADLKDRSRRTSTHSDRRGSLRTEALIQAAARAVVAKIEERAIAAVHSHRNSLAQADVGDLSVLSSASHNEDDQTHNHIEATADDSQTSRRQSSNSSGSQVHHQPAASVSGDEAGDSSSHHEAEDDVFSDRSARSSLGSFDGAPGVDEDTVKTPVRRNEHSRSNSPRLSGVSSLSQYEKDEFVPTTSRSRDTPRMPFRTPSDVRAIQMSSPTPSVFNGSSPRSGKRNGLSGGGGLPTVSRLGSPTVSAQYSPKGRSTPPRFKMRKEAPPLVLLHVTLLPLRWVWGGVVDGLDAAAGKGGLGSGKDVFAPSDELKALRDAWRQLQDRVGDTVLERGILLPHPQNDYEVLEERLLEALELPLRRRARILECGHYLGPANEMADDEESECENEYSLQTRRFQRGDHRHWCNTCKGEIKYEDLGPGKVFRVKVYASNGLMKAGAWAACWKEMERVDVEVEPIVDTALHRELERLSAFQVEQEERHQRELEDEERARHEEDMHAQEEVHLPTVPHPASYDDHDRHPDILSSPLPPAIHASPPSPLQPSSPIPIARSPSPLLHEPIDTSEARRRRDEARLREIYGMSPPPAPQFDHLTDPVPSSMHPEPPTSSFPTDVGAEPATGHTASSYAPPPSPRSPSEEAHERRTQRRTGAYQGASLPELVLEAVKVLLRDRKNMVIAVLGVFVLLLAMRLGNGADVGGYRVAPVLRDQMVMDVARGRLGKEEAYRFETVVARSVDEVPVVTLSNTVEPVVADQTSAGAAPASLGPEPEVNTVADALPQVQMSSSGDSSSANAAVSASPEETLTEKKVVRVVETITETVKVSVTATESVIASQESKTLVETGMKAQTTVEAAVKPEAGQITSSTGFKLAMCPVKADVCAA</sequence>
<protein>
    <recommendedName>
        <fullName evidence="4">Pathway-specific nitrogen regulator</fullName>
    </recommendedName>
</protein>
<feature type="compositionally biased region" description="Basic and acidic residues" evidence="1">
    <location>
        <begin position="172"/>
        <end position="192"/>
    </location>
</feature>
<feature type="compositionally biased region" description="Pro residues" evidence="1">
    <location>
        <begin position="817"/>
        <end position="826"/>
    </location>
</feature>
<name>A0A1J7IIU3_9PEZI</name>
<dbReference type="OrthoDB" id="5369448at2759"/>
<proteinExistence type="predicted"/>
<feature type="compositionally biased region" description="Basic and acidic residues" evidence="1">
    <location>
        <begin position="149"/>
        <end position="165"/>
    </location>
</feature>
<evidence type="ECO:0000256" key="1">
    <source>
        <dbReference type="SAM" id="MobiDB-lite"/>
    </source>
</evidence>
<feature type="compositionally biased region" description="Basic and acidic residues" evidence="1">
    <location>
        <begin position="222"/>
        <end position="231"/>
    </location>
</feature>
<feature type="compositionally biased region" description="Basic and acidic residues" evidence="1">
    <location>
        <begin position="758"/>
        <end position="785"/>
    </location>
</feature>
<dbReference type="EMBL" id="KV875099">
    <property type="protein sequence ID" value="OIW27615.1"/>
    <property type="molecule type" value="Genomic_DNA"/>
</dbReference>
<feature type="compositionally biased region" description="Polar residues" evidence="1">
    <location>
        <begin position="521"/>
        <end position="531"/>
    </location>
</feature>
<evidence type="ECO:0008006" key="4">
    <source>
        <dbReference type="Google" id="ProtNLM"/>
    </source>
</evidence>
<feature type="compositionally biased region" description="Basic and acidic residues" evidence="1">
    <location>
        <begin position="350"/>
        <end position="362"/>
    </location>
</feature>
<feature type="compositionally biased region" description="Basic and acidic residues" evidence="1">
    <location>
        <begin position="399"/>
        <end position="414"/>
    </location>
</feature>